<organism evidence="3 4">
    <name type="scientific">Araneus ventricosus</name>
    <name type="common">Orbweaver spider</name>
    <name type="synonym">Epeira ventricosa</name>
    <dbReference type="NCBI Taxonomy" id="182803"/>
    <lineage>
        <taxon>Eukaryota</taxon>
        <taxon>Metazoa</taxon>
        <taxon>Ecdysozoa</taxon>
        <taxon>Arthropoda</taxon>
        <taxon>Chelicerata</taxon>
        <taxon>Arachnida</taxon>
        <taxon>Araneae</taxon>
        <taxon>Araneomorphae</taxon>
        <taxon>Entelegynae</taxon>
        <taxon>Araneoidea</taxon>
        <taxon>Araneidae</taxon>
        <taxon>Araneus</taxon>
    </lineage>
</organism>
<evidence type="ECO:0000259" key="2">
    <source>
        <dbReference type="Pfam" id="PF05225"/>
    </source>
</evidence>
<dbReference type="InterPro" id="IPR036397">
    <property type="entry name" value="RNaseH_sf"/>
</dbReference>
<name>A0A4Y2HC94_ARAVE</name>
<dbReference type="Pfam" id="PF05225">
    <property type="entry name" value="HTH_psq"/>
    <property type="match status" value="1"/>
</dbReference>
<evidence type="ECO:0000313" key="3">
    <source>
        <dbReference type="EMBL" id="GBM62916.1"/>
    </source>
</evidence>
<evidence type="ECO:0000256" key="1">
    <source>
        <dbReference type="SAM" id="MobiDB-lite"/>
    </source>
</evidence>
<dbReference type="GO" id="GO:0003677">
    <property type="term" value="F:DNA binding"/>
    <property type="evidence" value="ECO:0007669"/>
    <property type="project" value="InterPro"/>
</dbReference>
<evidence type="ECO:0000313" key="4">
    <source>
        <dbReference type="Proteomes" id="UP000499080"/>
    </source>
</evidence>
<proteinExistence type="predicted"/>
<feature type="compositionally biased region" description="Polar residues" evidence="1">
    <location>
        <begin position="60"/>
        <end position="75"/>
    </location>
</feature>
<reference evidence="3 4" key="1">
    <citation type="journal article" date="2019" name="Sci. Rep.">
        <title>Orb-weaving spider Araneus ventricosus genome elucidates the spidroin gene catalogue.</title>
        <authorList>
            <person name="Kono N."/>
            <person name="Nakamura H."/>
            <person name="Ohtoshi R."/>
            <person name="Moran D.A.P."/>
            <person name="Shinohara A."/>
            <person name="Yoshida Y."/>
            <person name="Fujiwara M."/>
            <person name="Mori M."/>
            <person name="Tomita M."/>
            <person name="Arakawa K."/>
        </authorList>
    </citation>
    <scope>NUCLEOTIDE SEQUENCE [LARGE SCALE GENOMIC DNA]</scope>
</reference>
<accession>A0A4Y2HC94</accession>
<keyword evidence="4" id="KW-1185">Reference proteome</keyword>
<feature type="domain" description="HTH psq-type" evidence="2">
    <location>
        <begin position="17"/>
        <end position="52"/>
    </location>
</feature>
<comment type="caution">
    <text evidence="3">The sequence shown here is derived from an EMBL/GenBank/DDBJ whole genome shotgun (WGS) entry which is preliminary data.</text>
</comment>
<dbReference type="EMBL" id="BGPR01001841">
    <property type="protein sequence ID" value="GBM62916.1"/>
    <property type="molecule type" value="Genomic_DNA"/>
</dbReference>
<dbReference type="InterPro" id="IPR007889">
    <property type="entry name" value="HTH_Psq"/>
</dbReference>
<dbReference type="Proteomes" id="UP000499080">
    <property type="component" value="Unassembled WGS sequence"/>
</dbReference>
<dbReference type="AlphaFoldDB" id="A0A4Y2HC94"/>
<dbReference type="Gene3D" id="3.30.420.10">
    <property type="entry name" value="Ribonuclease H-like superfamily/Ribonuclease H"/>
    <property type="match status" value="1"/>
</dbReference>
<dbReference type="OrthoDB" id="4327074at2759"/>
<protein>
    <recommendedName>
        <fullName evidence="2">HTH psq-type domain-containing protein</fullName>
    </recommendedName>
</protein>
<gene>
    <name evidence="3" type="ORF">AVEN_22325_1</name>
</gene>
<feature type="region of interest" description="Disordered" evidence="1">
    <location>
        <begin position="56"/>
        <end position="78"/>
    </location>
</feature>
<sequence>MVRTYKKRDHSPLKRIDIEKAVNAIFEGLNVRKTASLYNVKRSTLQDYVARTRSKKGAQEAQSSCGESSTSVSNRENSDGCQVPFNDIHNREIFSVTGTEALVNYLTTCSRLNHGLTGLQFRELAFRYDNAKLITVPSSWLHPSQRISIHEIAELSKNPYINAYSAKNIVSRFGKTGILPFNRNVFNETDFLPSEVTNTPLPIDQENVAEQASELAIDHHLSDSISPDQIVNLPCVNFEATNSRRGRRINGRTRILTKSPEKKQSKFRSNQNVKLILGFLRKLDTGRTDTELHSTSQEKGTAMVACCSCWMHCFCEESLTHTVKMPSSSISLCQTHFHPIDRTPSQQTGYTTSLKHYQPYLGTINAARYCDILTKLMSAIRRKRPGLLSRGVLFLDDNAIAGQRFLPAWFLEIDFTVRQMFQCRWRICGKIAKSLYFVMPLYVSVCNKTFF</sequence>